<dbReference type="STRING" id="1552.A7L45_14660"/>
<dbReference type="InterPro" id="IPR045039">
    <property type="entry name" value="NSI-like"/>
</dbReference>
<proteinExistence type="predicted"/>
<accession>A0A1J0GIP0</accession>
<dbReference type="EMBL" id="CP015756">
    <property type="protein sequence ID" value="APC41228.1"/>
    <property type="molecule type" value="Genomic_DNA"/>
</dbReference>
<keyword evidence="5" id="KW-1185">Reference proteome</keyword>
<protein>
    <submittedName>
        <fullName evidence="4">Acetyltransferase</fullName>
    </submittedName>
</protein>
<dbReference type="Gene3D" id="3.40.630.30">
    <property type="match status" value="1"/>
</dbReference>
<evidence type="ECO:0000256" key="1">
    <source>
        <dbReference type="ARBA" id="ARBA00022679"/>
    </source>
</evidence>
<feature type="domain" description="N-acetyltransferase" evidence="3">
    <location>
        <begin position="2"/>
        <end position="139"/>
    </location>
</feature>
<dbReference type="GO" id="GO:0005737">
    <property type="term" value="C:cytoplasm"/>
    <property type="evidence" value="ECO:0007669"/>
    <property type="project" value="TreeGrafter"/>
</dbReference>
<evidence type="ECO:0000313" key="5">
    <source>
        <dbReference type="Proteomes" id="UP000182569"/>
    </source>
</evidence>
<sequence length="140" mass="16211">MISYKIGLECIEWSQLFRLYEKVGMLKRFIESKEFNKIQSAFQVSYKVVTAWEENTLVGSCRMLSDGICYGSVFDVAALPEYQKKGIGKGLMRLLLKGEEHMTIHLTSTFGNEGFYKKLGFKKHKTAYSKYPFESKYVED</sequence>
<dbReference type="PANTHER" id="PTHR43626:SF4">
    <property type="entry name" value="GCN5-RELATED N-ACETYLTRANSFERASE 2, CHLOROPLASTIC"/>
    <property type="match status" value="1"/>
</dbReference>
<dbReference type="PANTHER" id="PTHR43626">
    <property type="entry name" value="ACYL-COA N-ACYLTRANSFERASE"/>
    <property type="match status" value="1"/>
</dbReference>
<dbReference type="KEGG" id="ceu:A7L45_14660"/>
<organism evidence="4 5">
    <name type="scientific">Clostridium estertheticum subsp. estertheticum</name>
    <dbReference type="NCBI Taxonomy" id="1552"/>
    <lineage>
        <taxon>Bacteria</taxon>
        <taxon>Bacillati</taxon>
        <taxon>Bacillota</taxon>
        <taxon>Clostridia</taxon>
        <taxon>Eubacteriales</taxon>
        <taxon>Clostridiaceae</taxon>
        <taxon>Clostridium</taxon>
    </lineage>
</organism>
<dbReference type="OrthoDB" id="9775804at2"/>
<evidence type="ECO:0000313" key="4">
    <source>
        <dbReference type="EMBL" id="APC41228.1"/>
    </source>
</evidence>
<dbReference type="SUPFAM" id="SSF55729">
    <property type="entry name" value="Acyl-CoA N-acyltransferases (Nat)"/>
    <property type="match status" value="1"/>
</dbReference>
<name>A0A1J0GIP0_9CLOT</name>
<keyword evidence="2" id="KW-0012">Acyltransferase</keyword>
<evidence type="ECO:0000259" key="3">
    <source>
        <dbReference type="PROSITE" id="PS51186"/>
    </source>
</evidence>
<dbReference type="RefSeq" id="WP_071613523.1">
    <property type="nucleotide sequence ID" value="NZ_CP015756.1"/>
</dbReference>
<reference evidence="5" key="1">
    <citation type="journal article" date="2016" name="Front. Microbiol.">
        <title>Complete Genome Sequence of Clostridium estertheticum DSM 8809, a Microbe Identified in Spoiled Vacuum Packed Beef.</title>
        <authorList>
            <person name="Yu Z."/>
            <person name="Gunn L."/>
            <person name="Brennan E."/>
            <person name="Reid R."/>
            <person name="Wall P.G."/>
            <person name="Gaora O.P."/>
            <person name="Hurley D."/>
            <person name="Bolton D."/>
            <person name="Fanning S."/>
        </authorList>
    </citation>
    <scope>NUCLEOTIDE SEQUENCE [LARGE SCALE GENOMIC DNA]</scope>
    <source>
        <strain evidence="5">DSM 8809</strain>
    </source>
</reference>
<dbReference type="InterPro" id="IPR000182">
    <property type="entry name" value="GNAT_dom"/>
</dbReference>
<dbReference type="CDD" id="cd04301">
    <property type="entry name" value="NAT_SF"/>
    <property type="match status" value="1"/>
</dbReference>
<dbReference type="PROSITE" id="PS51186">
    <property type="entry name" value="GNAT"/>
    <property type="match status" value="1"/>
</dbReference>
<dbReference type="Pfam" id="PF13508">
    <property type="entry name" value="Acetyltransf_7"/>
    <property type="match status" value="1"/>
</dbReference>
<evidence type="ECO:0000256" key="2">
    <source>
        <dbReference type="ARBA" id="ARBA00023315"/>
    </source>
</evidence>
<dbReference type="Proteomes" id="UP000182569">
    <property type="component" value="Chromosome"/>
</dbReference>
<keyword evidence="1 4" id="KW-0808">Transferase</keyword>
<dbReference type="AlphaFoldDB" id="A0A1J0GIP0"/>
<gene>
    <name evidence="4" type="ORF">A7L45_14660</name>
</gene>
<dbReference type="GO" id="GO:0008080">
    <property type="term" value="F:N-acetyltransferase activity"/>
    <property type="evidence" value="ECO:0007669"/>
    <property type="project" value="InterPro"/>
</dbReference>
<dbReference type="InterPro" id="IPR016181">
    <property type="entry name" value="Acyl_CoA_acyltransferase"/>
</dbReference>